<dbReference type="RefSeq" id="WP_143859961.1">
    <property type="nucleotide sequence ID" value="NZ_NGAF01000004.1"/>
</dbReference>
<gene>
    <name evidence="1" type="ORF">B7C42_02528</name>
</gene>
<evidence type="ECO:0000313" key="1">
    <source>
        <dbReference type="EMBL" id="OXR45403.1"/>
    </source>
</evidence>
<proteinExistence type="predicted"/>
<dbReference type="Proteomes" id="UP000215506">
    <property type="component" value="Unassembled WGS sequence"/>
</dbReference>
<protein>
    <submittedName>
        <fullName evidence="1">Uncharacterized protein</fullName>
    </submittedName>
</protein>
<organism evidence="1 2">
    <name type="scientific">Nocardia cerradoensis</name>
    <dbReference type="NCBI Taxonomy" id="85688"/>
    <lineage>
        <taxon>Bacteria</taxon>
        <taxon>Bacillati</taxon>
        <taxon>Actinomycetota</taxon>
        <taxon>Actinomycetes</taxon>
        <taxon>Mycobacteriales</taxon>
        <taxon>Nocardiaceae</taxon>
        <taxon>Nocardia</taxon>
    </lineage>
</organism>
<keyword evidence="2" id="KW-1185">Reference proteome</keyword>
<comment type="caution">
    <text evidence="1">The sequence shown here is derived from an EMBL/GenBank/DDBJ whole genome shotgun (WGS) entry which is preliminary data.</text>
</comment>
<name>A0A231H8Q3_9NOCA</name>
<sequence>MQDLRPVGIYREMYRKDKPELRPLSESYTTRIIGDRDRIADYMQAGTPVFDVMEDVVDMVDGREWIRSGPTLVSDGEWIWRLDSIHYLRNYSLDMPQEFMDHVRRQNYQPPETIDVTDARYDTAIAAYF</sequence>
<dbReference type="AlphaFoldDB" id="A0A231H8Q3"/>
<accession>A0A231H8Q3</accession>
<reference evidence="1 2" key="1">
    <citation type="submission" date="2017-07" db="EMBL/GenBank/DDBJ databases">
        <title>First draft Genome Sequence of Nocardia cerradoensis isolated from human infection.</title>
        <authorList>
            <person name="Carrasco G."/>
        </authorList>
    </citation>
    <scope>NUCLEOTIDE SEQUENCE [LARGE SCALE GENOMIC DNA]</scope>
    <source>
        <strain evidence="1 2">CNM20130759</strain>
    </source>
</reference>
<evidence type="ECO:0000313" key="2">
    <source>
        <dbReference type="Proteomes" id="UP000215506"/>
    </source>
</evidence>
<dbReference type="EMBL" id="NGAF01000004">
    <property type="protein sequence ID" value="OXR45403.1"/>
    <property type="molecule type" value="Genomic_DNA"/>
</dbReference>